<dbReference type="OMA" id="AMINGDP"/>
<feature type="domain" description="MYND-type" evidence="6">
    <location>
        <begin position="274"/>
        <end position="327"/>
    </location>
</feature>
<feature type="region of interest" description="Disordered" evidence="5">
    <location>
        <begin position="1"/>
        <end position="26"/>
    </location>
</feature>
<sequence length="492" mass="56109">MDRDTPPMDFSFEWSDERPDKKKAPAEWNKSWESDLQQYYSGLKCGYFPPLKASPFLQKLMQLGEQDMQFAFLGETRILCKLQKDIRQFALPKLAADNLEEYWCALDSKRRDDVILQALCKAVGDSPGMEFYRTWCPELTIENLGKDKGRYFIDLLKIIITEDPDVTDAQAVHVPNPMIEHMWGDSSFKACGTVFGRRVRSNRTTFISLVVWYILLTLFNIENPIYIGKPPKHHTAKAIAIAKQIGGDECARGVKRALKHNSKLEVNVQKVDVCWYCERDLSRLPPGTQLKACTRCKGIGRTILYCSKECQKEDWKTGIPRPHKEICGKPISDYPEISSATQPESPSLLSLMIPNPDPNFRRSPALLHQIKMLKENLDVDYMIFQGAPAPDDVGIRIPLEMRPLRLKFLMLRRRAFQSGDQTAVNEMFDVLRGFLCIGGLSVSDAVSQLTKEYGVTITIHPRQRTERAPDFVAEELKWAHSYLDALQSQGAN</sequence>
<feature type="compositionally biased region" description="Basic and acidic residues" evidence="5">
    <location>
        <begin position="15"/>
        <end position="26"/>
    </location>
</feature>
<gene>
    <name evidence="7" type="ORF">HYPSUDRAFT_34429</name>
</gene>
<dbReference type="InterPro" id="IPR002893">
    <property type="entry name" value="Znf_MYND"/>
</dbReference>
<dbReference type="PROSITE" id="PS50865">
    <property type="entry name" value="ZF_MYND_2"/>
    <property type="match status" value="1"/>
</dbReference>
<dbReference type="Proteomes" id="UP000054270">
    <property type="component" value="Unassembled WGS sequence"/>
</dbReference>
<evidence type="ECO:0000256" key="3">
    <source>
        <dbReference type="ARBA" id="ARBA00022833"/>
    </source>
</evidence>
<proteinExistence type="predicted"/>
<dbReference type="OrthoDB" id="3149405at2759"/>
<dbReference type="SUPFAM" id="SSF144232">
    <property type="entry name" value="HIT/MYND zinc finger-like"/>
    <property type="match status" value="1"/>
</dbReference>
<keyword evidence="8" id="KW-1185">Reference proteome</keyword>
<organism evidence="7 8">
    <name type="scientific">Hypholoma sublateritium (strain FD-334 SS-4)</name>
    <dbReference type="NCBI Taxonomy" id="945553"/>
    <lineage>
        <taxon>Eukaryota</taxon>
        <taxon>Fungi</taxon>
        <taxon>Dikarya</taxon>
        <taxon>Basidiomycota</taxon>
        <taxon>Agaricomycotina</taxon>
        <taxon>Agaricomycetes</taxon>
        <taxon>Agaricomycetidae</taxon>
        <taxon>Agaricales</taxon>
        <taxon>Agaricineae</taxon>
        <taxon>Strophariaceae</taxon>
        <taxon>Hypholoma</taxon>
    </lineage>
</organism>
<evidence type="ECO:0000256" key="2">
    <source>
        <dbReference type="ARBA" id="ARBA00022771"/>
    </source>
</evidence>
<dbReference type="Pfam" id="PF01753">
    <property type="entry name" value="zf-MYND"/>
    <property type="match status" value="1"/>
</dbReference>
<protein>
    <recommendedName>
        <fullName evidence="6">MYND-type domain-containing protein</fullName>
    </recommendedName>
</protein>
<evidence type="ECO:0000256" key="5">
    <source>
        <dbReference type="SAM" id="MobiDB-lite"/>
    </source>
</evidence>
<keyword evidence="2 4" id="KW-0863">Zinc-finger</keyword>
<keyword evidence="1" id="KW-0479">Metal-binding</keyword>
<evidence type="ECO:0000313" key="8">
    <source>
        <dbReference type="Proteomes" id="UP000054270"/>
    </source>
</evidence>
<evidence type="ECO:0000259" key="6">
    <source>
        <dbReference type="PROSITE" id="PS50865"/>
    </source>
</evidence>
<evidence type="ECO:0000256" key="1">
    <source>
        <dbReference type="ARBA" id="ARBA00022723"/>
    </source>
</evidence>
<evidence type="ECO:0000313" key="7">
    <source>
        <dbReference type="EMBL" id="KJA28089.1"/>
    </source>
</evidence>
<name>A0A0D2PB04_HYPSF</name>
<dbReference type="EMBL" id="KN817522">
    <property type="protein sequence ID" value="KJA28089.1"/>
    <property type="molecule type" value="Genomic_DNA"/>
</dbReference>
<reference evidence="8" key="1">
    <citation type="submission" date="2014-04" db="EMBL/GenBank/DDBJ databases">
        <title>Evolutionary Origins and Diversification of the Mycorrhizal Mutualists.</title>
        <authorList>
            <consortium name="DOE Joint Genome Institute"/>
            <consortium name="Mycorrhizal Genomics Consortium"/>
            <person name="Kohler A."/>
            <person name="Kuo A."/>
            <person name="Nagy L.G."/>
            <person name="Floudas D."/>
            <person name="Copeland A."/>
            <person name="Barry K.W."/>
            <person name="Cichocki N."/>
            <person name="Veneault-Fourrey C."/>
            <person name="LaButti K."/>
            <person name="Lindquist E.A."/>
            <person name="Lipzen A."/>
            <person name="Lundell T."/>
            <person name="Morin E."/>
            <person name="Murat C."/>
            <person name="Riley R."/>
            <person name="Ohm R."/>
            <person name="Sun H."/>
            <person name="Tunlid A."/>
            <person name="Henrissat B."/>
            <person name="Grigoriev I.V."/>
            <person name="Hibbett D.S."/>
            <person name="Martin F."/>
        </authorList>
    </citation>
    <scope>NUCLEOTIDE SEQUENCE [LARGE SCALE GENOMIC DNA]</scope>
    <source>
        <strain evidence="8">FD-334 SS-4</strain>
    </source>
</reference>
<evidence type="ECO:0000256" key="4">
    <source>
        <dbReference type="PROSITE-ProRule" id="PRU00134"/>
    </source>
</evidence>
<dbReference type="AlphaFoldDB" id="A0A0D2PB04"/>
<keyword evidence="3" id="KW-0862">Zinc</keyword>
<accession>A0A0D2PB04</accession>
<dbReference type="GO" id="GO:0008270">
    <property type="term" value="F:zinc ion binding"/>
    <property type="evidence" value="ECO:0007669"/>
    <property type="project" value="UniProtKB-KW"/>
</dbReference>
<dbReference type="Gene3D" id="6.10.140.2220">
    <property type="match status" value="1"/>
</dbReference>